<evidence type="ECO:0000313" key="4">
    <source>
        <dbReference type="Proteomes" id="UP000799767"/>
    </source>
</evidence>
<protein>
    <submittedName>
        <fullName evidence="3">Uncharacterized protein</fullName>
    </submittedName>
</protein>
<dbReference type="Proteomes" id="UP000799767">
    <property type="component" value="Unassembled WGS sequence"/>
</dbReference>
<feature type="compositionally biased region" description="Basic and acidic residues" evidence="2">
    <location>
        <begin position="631"/>
        <end position="642"/>
    </location>
</feature>
<organism evidence="3 4">
    <name type="scientific">Neohortaea acidophila</name>
    <dbReference type="NCBI Taxonomy" id="245834"/>
    <lineage>
        <taxon>Eukaryota</taxon>
        <taxon>Fungi</taxon>
        <taxon>Dikarya</taxon>
        <taxon>Ascomycota</taxon>
        <taxon>Pezizomycotina</taxon>
        <taxon>Dothideomycetes</taxon>
        <taxon>Dothideomycetidae</taxon>
        <taxon>Mycosphaerellales</taxon>
        <taxon>Teratosphaeriaceae</taxon>
        <taxon>Neohortaea</taxon>
    </lineage>
</organism>
<feature type="coiled-coil region" evidence="1">
    <location>
        <begin position="137"/>
        <end position="217"/>
    </location>
</feature>
<evidence type="ECO:0000313" key="3">
    <source>
        <dbReference type="EMBL" id="KAF2480855.1"/>
    </source>
</evidence>
<evidence type="ECO:0000256" key="1">
    <source>
        <dbReference type="SAM" id="Coils"/>
    </source>
</evidence>
<sequence length="673" mass="74620">MEALGKFMFPSARDTPSKPLQNLSPERVNAASRPPSTTTLSTTPTSKTTTTAPDEPQYYTSPQSPRSPPIRRLHADLFADYRPTNGPTSPKATISTFGGLTQSPSMPEINALRAHGLVKRFEHLDVRDKDAESAERRQKVEAELRRAQIAREEAESDVRRLREEVRVLNREVDEGRERERMVTKRLEVVAANLGADNDSHASQTKIYEKELRNARKEAFKSSSAVLKLQEELKSTRNSLRITQTGFEVEKQKVQRKEQERFEMEYRLIPLQEQVEKLSQKLQVAEAEKEALKTSLEKEEVLRIAAEGKIALPTSQDQDDDLWSSPRKIIASPLSDDKENIPVVAKKTVENRHLAEDLRQEKIKREHAEELVDFMRMECLFQCCPCKTTADLRRELETTLDAEMAAGLERIRKDMSGILTPPASVDETDDMLVEQTRTMEVVEEQTTAARSVSPPEHATTASSKESTAMDTAESSCPSIVRSPTACLSPVDQLREEAEQAFNTLSPTPTSSKPLARNNAEAENTLTIPLQPSSPTTPTYTNPHETTPFRQQPSIRTVTTTTTIPMHFTPVSKPAQPVFAPNAEDAAPTAAAEPDSAALMTPTFDRAAALAAIEYRRGRARSLANGHATPRKQMLEGVRERRDISAPALGNKGVGEGMGSVRGRTGSASRGVGRK</sequence>
<keyword evidence="1" id="KW-0175">Coiled coil</keyword>
<feature type="compositionally biased region" description="Low complexity" evidence="2">
    <location>
        <begin position="34"/>
        <end position="51"/>
    </location>
</feature>
<keyword evidence="4" id="KW-1185">Reference proteome</keyword>
<dbReference type="AlphaFoldDB" id="A0A6A6PLP2"/>
<reference evidence="3" key="1">
    <citation type="journal article" date="2020" name="Stud. Mycol.">
        <title>101 Dothideomycetes genomes: a test case for predicting lifestyles and emergence of pathogens.</title>
        <authorList>
            <person name="Haridas S."/>
            <person name="Albert R."/>
            <person name="Binder M."/>
            <person name="Bloem J."/>
            <person name="Labutti K."/>
            <person name="Salamov A."/>
            <person name="Andreopoulos B."/>
            <person name="Baker S."/>
            <person name="Barry K."/>
            <person name="Bills G."/>
            <person name="Bluhm B."/>
            <person name="Cannon C."/>
            <person name="Castanera R."/>
            <person name="Culley D."/>
            <person name="Daum C."/>
            <person name="Ezra D."/>
            <person name="Gonzalez J."/>
            <person name="Henrissat B."/>
            <person name="Kuo A."/>
            <person name="Liang C."/>
            <person name="Lipzen A."/>
            <person name="Lutzoni F."/>
            <person name="Magnuson J."/>
            <person name="Mondo S."/>
            <person name="Nolan M."/>
            <person name="Ohm R."/>
            <person name="Pangilinan J."/>
            <person name="Park H.-J."/>
            <person name="Ramirez L."/>
            <person name="Alfaro M."/>
            <person name="Sun H."/>
            <person name="Tritt A."/>
            <person name="Yoshinaga Y."/>
            <person name="Zwiers L.-H."/>
            <person name="Turgeon B."/>
            <person name="Goodwin S."/>
            <person name="Spatafora J."/>
            <person name="Crous P."/>
            <person name="Grigoriev I."/>
        </authorList>
    </citation>
    <scope>NUCLEOTIDE SEQUENCE</scope>
    <source>
        <strain evidence="3">CBS 113389</strain>
    </source>
</reference>
<feature type="region of interest" description="Disordered" evidence="2">
    <location>
        <begin position="526"/>
        <end position="548"/>
    </location>
</feature>
<dbReference type="PANTHER" id="PTHR42041">
    <property type="entry name" value="DNA ENDONUCLEASE ACTIVATOR CTP1 C-TERMINAL DOMAIN-CONTAINING PROTEIN"/>
    <property type="match status" value="1"/>
</dbReference>
<evidence type="ECO:0000256" key="2">
    <source>
        <dbReference type="SAM" id="MobiDB-lite"/>
    </source>
</evidence>
<dbReference type="EMBL" id="MU001639">
    <property type="protein sequence ID" value="KAF2480855.1"/>
    <property type="molecule type" value="Genomic_DNA"/>
</dbReference>
<feature type="compositionally biased region" description="Polar residues" evidence="2">
    <location>
        <begin position="458"/>
        <end position="476"/>
    </location>
</feature>
<accession>A0A6A6PLP2</accession>
<dbReference type="PANTHER" id="PTHR42041:SF1">
    <property type="entry name" value="DNA ENDONUCLEASE ACTIVATOR CTP1 C-TERMINAL DOMAIN-CONTAINING PROTEIN"/>
    <property type="match status" value="1"/>
</dbReference>
<dbReference type="RefSeq" id="XP_033587425.1">
    <property type="nucleotide sequence ID" value="XM_033738270.1"/>
</dbReference>
<feature type="region of interest" description="Disordered" evidence="2">
    <location>
        <begin position="621"/>
        <end position="673"/>
    </location>
</feature>
<feature type="coiled-coil region" evidence="1">
    <location>
        <begin position="267"/>
        <end position="301"/>
    </location>
</feature>
<gene>
    <name evidence="3" type="ORF">BDY17DRAFT_355620</name>
</gene>
<feature type="region of interest" description="Disordered" evidence="2">
    <location>
        <begin position="444"/>
        <end position="482"/>
    </location>
</feature>
<dbReference type="GeneID" id="54479272"/>
<dbReference type="OrthoDB" id="4495335at2759"/>
<proteinExistence type="predicted"/>
<feature type="region of interest" description="Disordered" evidence="2">
    <location>
        <begin position="1"/>
        <end position="72"/>
    </location>
</feature>
<feature type="compositionally biased region" description="Low complexity" evidence="2">
    <location>
        <begin position="526"/>
        <end position="546"/>
    </location>
</feature>
<name>A0A6A6PLP2_9PEZI</name>